<dbReference type="AlphaFoldDB" id="A0A3M7Q1Y5"/>
<dbReference type="OrthoDB" id="9979689at2759"/>
<dbReference type="Proteomes" id="UP000276133">
    <property type="component" value="Unassembled WGS sequence"/>
</dbReference>
<gene>
    <name evidence="2" type="ORF">BpHYR1_033391</name>
</gene>
<protein>
    <submittedName>
        <fullName evidence="2">Prion-like-(Q N-rich) domain-bearing 25</fullName>
    </submittedName>
</protein>
<keyword evidence="1" id="KW-1133">Transmembrane helix</keyword>
<dbReference type="EMBL" id="REGN01007826">
    <property type="protein sequence ID" value="RNA05159.1"/>
    <property type="molecule type" value="Genomic_DNA"/>
</dbReference>
<organism evidence="2 3">
    <name type="scientific">Brachionus plicatilis</name>
    <name type="common">Marine rotifer</name>
    <name type="synonym">Brachionus muelleri</name>
    <dbReference type="NCBI Taxonomy" id="10195"/>
    <lineage>
        <taxon>Eukaryota</taxon>
        <taxon>Metazoa</taxon>
        <taxon>Spiralia</taxon>
        <taxon>Gnathifera</taxon>
        <taxon>Rotifera</taxon>
        <taxon>Eurotatoria</taxon>
        <taxon>Monogononta</taxon>
        <taxon>Pseudotrocha</taxon>
        <taxon>Ploima</taxon>
        <taxon>Brachionidae</taxon>
        <taxon>Brachionus</taxon>
    </lineage>
</organism>
<proteinExistence type="predicted"/>
<dbReference type="STRING" id="10195.A0A3M7Q1Y5"/>
<sequence length="342" mass="38072">MPTEKPFDDLNKVSRLKYQIWSSENENAKEFLDSETTTKQKINAKGLNRNQEHHLVNQYNVKQDQFNALKESSKFKIPIWLIAIICGIGILLLLGAIAAIFISIFAPKNYSTYNEKCDNATLTCDPSKNLFCSNGLCACSDSDFFWSTSSEICEYKKSYAQSCSSTSECFENNGLFCSTTASTCNCPATSVANMCECSTSTYFDDQTKKCVNRLTYGSSCMFDSQCTQTISLVCSSAGTCSCPTAQYYENFRCNTKGGYRDTCSSANECDETKGLTECLSAKCECPSGFYYDTDINQCNLAKTYGSSCTSDNECDETKNLECKIFWNPKTCNCKSGSWDYSD</sequence>
<accession>A0A3M7Q1Y5</accession>
<comment type="caution">
    <text evidence="2">The sequence shown here is derived from an EMBL/GenBank/DDBJ whole genome shotgun (WGS) entry which is preliminary data.</text>
</comment>
<name>A0A3M7Q1Y5_BRAPC</name>
<keyword evidence="1" id="KW-0472">Membrane</keyword>
<feature type="transmembrane region" description="Helical" evidence="1">
    <location>
        <begin position="79"/>
        <end position="106"/>
    </location>
</feature>
<reference evidence="2 3" key="1">
    <citation type="journal article" date="2018" name="Sci. Rep.">
        <title>Genomic signatures of local adaptation to the degree of environmental predictability in rotifers.</title>
        <authorList>
            <person name="Franch-Gras L."/>
            <person name="Hahn C."/>
            <person name="Garcia-Roger E.M."/>
            <person name="Carmona M.J."/>
            <person name="Serra M."/>
            <person name="Gomez A."/>
        </authorList>
    </citation>
    <scope>NUCLEOTIDE SEQUENCE [LARGE SCALE GENOMIC DNA]</scope>
    <source>
        <strain evidence="2">HYR1</strain>
    </source>
</reference>
<keyword evidence="2" id="KW-0034">Amyloid</keyword>
<evidence type="ECO:0000256" key="1">
    <source>
        <dbReference type="SAM" id="Phobius"/>
    </source>
</evidence>
<evidence type="ECO:0000313" key="2">
    <source>
        <dbReference type="EMBL" id="RNA05159.1"/>
    </source>
</evidence>
<keyword evidence="1" id="KW-0812">Transmembrane</keyword>
<evidence type="ECO:0000313" key="3">
    <source>
        <dbReference type="Proteomes" id="UP000276133"/>
    </source>
</evidence>
<feature type="non-terminal residue" evidence="2">
    <location>
        <position position="342"/>
    </location>
</feature>
<keyword evidence="3" id="KW-1185">Reference proteome</keyword>
<keyword evidence="2" id="KW-0640">Prion</keyword>